<protein>
    <recommendedName>
        <fullName evidence="4">Acid-resistance membrane protein</fullName>
    </recommendedName>
</protein>
<evidence type="ECO:0000256" key="1">
    <source>
        <dbReference type="SAM" id="Phobius"/>
    </source>
</evidence>
<dbReference type="Pfam" id="PF03729">
    <property type="entry name" value="DUF308"/>
    <property type="match status" value="1"/>
</dbReference>
<accession>A0A2P7PYH5</accession>
<comment type="caution">
    <text evidence="2">The sequence shown here is derived from an EMBL/GenBank/DDBJ whole genome shotgun (WGS) entry which is preliminary data.</text>
</comment>
<evidence type="ECO:0000313" key="3">
    <source>
        <dbReference type="Proteomes" id="UP000241434"/>
    </source>
</evidence>
<proteinExistence type="predicted"/>
<dbReference type="GO" id="GO:0005886">
    <property type="term" value="C:plasma membrane"/>
    <property type="evidence" value="ECO:0007669"/>
    <property type="project" value="TreeGrafter"/>
</dbReference>
<dbReference type="InterPro" id="IPR052712">
    <property type="entry name" value="Acid_resist_chaperone_HdeD"/>
</dbReference>
<feature type="transmembrane region" description="Helical" evidence="1">
    <location>
        <begin position="10"/>
        <end position="28"/>
    </location>
</feature>
<keyword evidence="1" id="KW-0812">Transmembrane</keyword>
<feature type="transmembrane region" description="Helical" evidence="1">
    <location>
        <begin position="66"/>
        <end position="83"/>
    </location>
</feature>
<evidence type="ECO:0008006" key="4">
    <source>
        <dbReference type="Google" id="ProtNLM"/>
    </source>
</evidence>
<keyword evidence="1" id="KW-1133">Transmembrane helix</keyword>
<keyword evidence="1" id="KW-0472">Membrane</keyword>
<feature type="transmembrane region" description="Helical" evidence="1">
    <location>
        <begin position="146"/>
        <end position="168"/>
    </location>
</feature>
<evidence type="ECO:0000313" key="2">
    <source>
        <dbReference type="EMBL" id="PSJ30773.1"/>
    </source>
</evidence>
<dbReference type="PANTHER" id="PTHR34989:SF1">
    <property type="entry name" value="PROTEIN HDED"/>
    <property type="match status" value="1"/>
</dbReference>
<dbReference type="AlphaFoldDB" id="A0A2P7PYH5"/>
<keyword evidence="3" id="KW-1185">Reference proteome</keyword>
<feature type="transmembrane region" description="Helical" evidence="1">
    <location>
        <begin position="34"/>
        <end position="54"/>
    </location>
</feature>
<dbReference type="InterPro" id="IPR005325">
    <property type="entry name" value="DUF308_memb"/>
</dbReference>
<feature type="transmembrane region" description="Helical" evidence="1">
    <location>
        <begin position="89"/>
        <end position="110"/>
    </location>
</feature>
<dbReference type="Proteomes" id="UP000241434">
    <property type="component" value="Unassembled WGS sequence"/>
</dbReference>
<dbReference type="RefSeq" id="WP_106777488.1">
    <property type="nucleotide sequence ID" value="NZ_JYGE01000009.1"/>
</dbReference>
<feature type="transmembrane region" description="Helical" evidence="1">
    <location>
        <begin position="122"/>
        <end position="140"/>
    </location>
</feature>
<dbReference type="PANTHER" id="PTHR34989">
    <property type="entry name" value="PROTEIN HDED"/>
    <property type="match status" value="1"/>
</dbReference>
<organism evidence="2 3">
    <name type="scientific">Peptostreptococcus russellii</name>
    <dbReference type="NCBI Taxonomy" id="215200"/>
    <lineage>
        <taxon>Bacteria</taxon>
        <taxon>Bacillati</taxon>
        <taxon>Bacillota</taxon>
        <taxon>Clostridia</taxon>
        <taxon>Peptostreptococcales</taxon>
        <taxon>Peptostreptococcaceae</taxon>
        <taxon>Peptostreptococcus</taxon>
    </lineage>
</organism>
<gene>
    <name evidence="2" type="ORF">UF10_09000</name>
</gene>
<sequence length="173" mass="19367">MREGLKKARWISLIIGILLIITGVIFFTNPVGSLISLAYLIAYMFMATGILRVIRYFTGSIFRSGSFLILSILDILLGIAMLYTQPFTAITLAMFLGFWEMFTGISEIAISIDLKQIEMPRWWLGIISGVLGIVLGVMIIKTPALSSLFIAIYAIIYGLTFVSTFFALRKFKE</sequence>
<reference evidence="2" key="1">
    <citation type="thesis" date="2015" institute="Rutgers" country="The State University of New Jersey, 14 College Farm Rd., New Brunswick, NJ, USA">
        <title>Ammonia toxicity in bacteria and its implications for treatment of and resource recovery from highly nitrogenous organic wastes.</title>
        <authorList>
            <person name="Luther A.K."/>
        </authorList>
    </citation>
    <scope>NUCLEOTIDE SEQUENCE</scope>
    <source>
        <strain evidence="2">RT-10B</strain>
    </source>
</reference>
<dbReference type="EMBL" id="JYGE01000009">
    <property type="protein sequence ID" value="PSJ30773.1"/>
    <property type="molecule type" value="Genomic_DNA"/>
</dbReference>
<dbReference type="OrthoDB" id="1648765at2"/>
<name>A0A2P7PYH5_9FIRM</name>